<feature type="transmembrane region" description="Helical" evidence="2">
    <location>
        <begin position="130"/>
        <end position="152"/>
    </location>
</feature>
<evidence type="ECO:0008006" key="5">
    <source>
        <dbReference type="Google" id="ProtNLM"/>
    </source>
</evidence>
<organism evidence="3 4">
    <name type="scientific">Rhodotorula mucilaginosa</name>
    <name type="common">Yeast</name>
    <name type="synonym">Rhodotorula rubra</name>
    <dbReference type="NCBI Taxonomy" id="5537"/>
    <lineage>
        <taxon>Eukaryota</taxon>
        <taxon>Fungi</taxon>
        <taxon>Dikarya</taxon>
        <taxon>Basidiomycota</taxon>
        <taxon>Pucciniomycotina</taxon>
        <taxon>Microbotryomycetes</taxon>
        <taxon>Sporidiobolales</taxon>
        <taxon>Sporidiobolaceae</taxon>
        <taxon>Rhodotorula</taxon>
    </lineage>
</organism>
<evidence type="ECO:0000313" key="4">
    <source>
        <dbReference type="Proteomes" id="UP000777482"/>
    </source>
</evidence>
<evidence type="ECO:0000256" key="2">
    <source>
        <dbReference type="SAM" id="Phobius"/>
    </source>
</evidence>
<feature type="compositionally biased region" description="Basic and acidic residues" evidence="1">
    <location>
        <begin position="32"/>
        <end position="57"/>
    </location>
</feature>
<name>A0A9P7B209_RHOMI</name>
<gene>
    <name evidence="3" type="ORF">C6P46_001945</name>
</gene>
<keyword evidence="2" id="KW-1133">Transmembrane helix</keyword>
<accession>A0A9P7B209</accession>
<evidence type="ECO:0000313" key="3">
    <source>
        <dbReference type="EMBL" id="KAG0654135.1"/>
    </source>
</evidence>
<keyword evidence="4" id="KW-1185">Reference proteome</keyword>
<dbReference type="AlphaFoldDB" id="A0A9P7B209"/>
<dbReference type="OrthoDB" id="409792at2759"/>
<sequence length="177" mass="19734">MTASSAASDDQPAPHSRSKQALREQDEDGEESREHDLEAADTEAEQKREKERGRKDIVPNSEGLRPATEEPPLQTGHANLKQDANKLPPKEIDSVYKPLYGQWTVHSFLLFGSLWGILTRLGMQWIGGFASSQVFAIVWAQMVGCFVMGFSVRKKNEIERVQVLLPFSVDLLASPPC</sequence>
<reference evidence="3 4" key="1">
    <citation type="submission" date="2020-11" db="EMBL/GenBank/DDBJ databases">
        <title>Kefir isolates.</title>
        <authorList>
            <person name="Marcisauskas S."/>
            <person name="Kim Y."/>
            <person name="Blasche S."/>
        </authorList>
    </citation>
    <scope>NUCLEOTIDE SEQUENCE [LARGE SCALE GENOMIC DNA]</scope>
    <source>
        <strain evidence="3 4">KR</strain>
    </source>
</reference>
<dbReference type="EMBL" id="PUHQ01000160">
    <property type="protein sequence ID" value="KAG0654135.1"/>
    <property type="molecule type" value="Genomic_DNA"/>
</dbReference>
<protein>
    <recommendedName>
        <fullName evidence="5">Oligopeptide transporter</fullName>
    </recommendedName>
</protein>
<dbReference type="Proteomes" id="UP000777482">
    <property type="component" value="Unassembled WGS sequence"/>
</dbReference>
<evidence type="ECO:0000256" key="1">
    <source>
        <dbReference type="SAM" id="MobiDB-lite"/>
    </source>
</evidence>
<keyword evidence="2" id="KW-0472">Membrane</keyword>
<feature type="region of interest" description="Disordered" evidence="1">
    <location>
        <begin position="1"/>
        <end position="84"/>
    </location>
</feature>
<proteinExistence type="predicted"/>
<feature type="transmembrane region" description="Helical" evidence="2">
    <location>
        <begin position="99"/>
        <end position="118"/>
    </location>
</feature>
<comment type="caution">
    <text evidence="3">The sequence shown here is derived from an EMBL/GenBank/DDBJ whole genome shotgun (WGS) entry which is preliminary data.</text>
</comment>
<keyword evidence="2" id="KW-0812">Transmembrane</keyword>